<protein>
    <submittedName>
        <fullName evidence="1">Uncharacterized protein</fullName>
    </submittedName>
</protein>
<comment type="caution">
    <text evidence="1">The sequence shown here is derived from an EMBL/GenBank/DDBJ whole genome shotgun (WGS) entry which is preliminary data.</text>
</comment>
<organism evidence="1 2">
    <name type="scientific">Brachionus plicatilis</name>
    <name type="common">Marine rotifer</name>
    <name type="synonym">Brachionus muelleri</name>
    <dbReference type="NCBI Taxonomy" id="10195"/>
    <lineage>
        <taxon>Eukaryota</taxon>
        <taxon>Metazoa</taxon>
        <taxon>Spiralia</taxon>
        <taxon>Gnathifera</taxon>
        <taxon>Rotifera</taxon>
        <taxon>Eurotatoria</taxon>
        <taxon>Monogononta</taxon>
        <taxon>Pseudotrocha</taxon>
        <taxon>Ploima</taxon>
        <taxon>Brachionidae</taxon>
        <taxon>Brachionus</taxon>
    </lineage>
</organism>
<dbReference type="AlphaFoldDB" id="A0A3M7R468"/>
<sequence>MQIFFRLKELNILKWLITVLLELKCILVGKKALTYLCCNYEGKFVGTTSVAESLSSEEIIIFIHFKEKLFLNQLSGSKIPQSKKFKEFLKNLFFSSYYWLNRTSTELLSLDFAAISDERCKILKGVSKENLLDINYLISKAQFPGKVSNLLFKFILDCDKGKLEREDS</sequence>
<gene>
    <name evidence="1" type="ORF">BpHYR1_045222</name>
</gene>
<keyword evidence="2" id="KW-1185">Reference proteome</keyword>
<evidence type="ECO:0000313" key="1">
    <source>
        <dbReference type="EMBL" id="RNA18336.1"/>
    </source>
</evidence>
<dbReference type="Proteomes" id="UP000276133">
    <property type="component" value="Unassembled WGS sequence"/>
</dbReference>
<proteinExistence type="predicted"/>
<accession>A0A3M7R468</accession>
<dbReference type="EMBL" id="REGN01004260">
    <property type="protein sequence ID" value="RNA18336.1"/>
    <property type="molecule type" value="Genomic_DNA"/>
</dbReference>
<evidence type="ECO:0000313" key="2">
    <source>
        <dbReference type="Proteomes" id="UP000276133"/>
    </source>
</evidence>
<name>A0A3M7R468_BRAPC</name>
<reference evidence="1 2" key="1">
    <citation type="journal article" date="2018" name="Sci. Rep.">
        <title>Genomic signatures of local adaptation to the degree of environmental predictability in rotifers.</title>
        <authorList>
            <person name="Franch-Gras L."/>
            <person name="Hahn C."/>
            <person name="Garcia-Roger E.M."/>
            <person name="Carmona M.J."/>
            <person name="Serra M."/>
            <person name="Gomez A."/>
        </authorList>
    </citation>
    <scope>NUCLEOTIDE SEQUENCE [LARGE SCALE GENOMIC DNA]</scope>
    <source>
        <strain evidence="1">HYR1</strain>
    </source>
</reference>